<dbReference type="Gene3D" id="1.25.40.20">
    <property type="entry name" value="Ankyrin repeat-containing domain"/>
    <property type="match status" value="1"/>
</dbReference>
<dbReference type="AlphaFoldDB" id="A0AAN7G9G8"/>
<organism evidence="2 3">
    <name type="scientific">Trapa incisa</name>
    <dbReference type="NCBI Taxonomy" id="236973"/>
    <lineage>
        <taxon>Eukaryota</taxon>
        <taxon>Viridiplantae</taxon>
        <taxon>Streptophyta</taxon>
        <taxon>Embryophyta</taxon>
        <taxon>Tracheophyta</taxon>
        <taxon>Spermatophyta</taxon>
        <taxon>Magnoliopsida</taxon>
        <taxon>eudicotyledons</taxon>
        <taxon>Gunneridae</taxon>
        <taxon>Pentapetalae</taxon>
        <taxon>rosids</taxon>
        <taxon>malvids</taxon>
        <taxon>Myrtales</taxon>
        <taxon>Lythraceae</taxon>
        <taxon>Trapa</taxon>
    </lineage>
</organism>
<gene>
    <name evidence="2" type="ORF">SAY87_024533</name>
</gene>
<dbReference type="EMBL" id="JAXIOK010000024">
    <property type="protein sequence ID" value="KAK4740945.1"/>
    <property type="molecule type" value="Genomic_DNA"/>
</dbReference>
<evidence type="ECO:0008006" key="4">
    <source>
        <dbReference type="Google" id="ProtNLM"/>
    </source>
</evidence>
<dbReference type="PANTHER" id="PTHR36024">
    <property type="entry name" value="ANKYRIN REPEAT PROTEIN SKIP35"/>
    <property type="match status" value="1"/>
</dbReference>
<dbReference type="SUPFAM" id="SSF48403">
    <property type="entry name" value="Ankyrin repeat"/>
    <property type="match status" value="1"/>
</dbReference>
<dbReference type="PANTHER" id="PTHR36024:SF1">
    <property type="entry name" value="OS11G0246900 PROTEIN"/>
    <property type="match status" value="1"/>
</dbReference>
<dbReference type="Proteomes" id="UP001345219">
    <property type="component" value="Chromosome 19"/>
</dbReference>
<evidence type="ECO:0000256" key="1">
    <source>
        <dbReference type="SAM" id="MobiDB-lite"/>
    </source>
</evidence>
<comment type="caution">
    <text evidence="2">The sequence shown here is derived from an EMBL/GenBank/DDBJ whole genome shotgun (WGS) entry which is preliminary data.</text>
</comment>
<dbReference type="InterPro" id="IPR044956">
    <property type="entry name" value="SKIP35"/>
</dbReference>
<sequence length="590" mass="65161">MDEEKGFGDLASPEVKIEESRPGNSAYGNDPLIRREPKSISRGCCCSSKRVESVSSMKEDLRLEKRLSRQERVELCRQFQGAVSSYNWELAESLIKPADPPTLNDELCMALDSIWFLGTHQELEGVTDLIKKIISNGARDFARAAMRTSFLASCVSACLHPSMSLVDTAAVMAPRLHKQLQECNAGARADKFAGWAFRCIDLHSRGEKNRGRLSRNLALEIQLRLAAFRTFFDLAGSHLTGRDFTEAFDAACYPLTLFLSTFDPGWVSGVSAAAVHGLLSLLVERGADNVNQCFLEASRCGSTDLVRILLQIAERNSLDIDINLGLSFASHYGKIRTMECLVEEGNVVAFLNPLLRAAERGCLEVVQWFVQKGCSDMELYRALTAATASTQLQVASFLLTHIPHQVISDFSVEILKNAGERSGGSLEGVAFLLRSDFLQNPSATYSTADKIARLSNDESPSVDPELREFLLEHWSEAAFFDGLKQGEAHYMNFARILKRGESPLNLLDIPTPLRVAIAYLPLYRECVMAGGCLLPQRLRGQLVDAVRRLGSIGGTLSSSSSEEVTPWRDLLAVLELHLPPFLVQATRSRP</sequence>
<reference evidence="2 3" key="1">
    <citation type="journal article" date="2023" name="Hortic Res">
        <title>Pangenome of water caltrop reveals structural variations and asymmetric subgenome divergence after allopolyploidization.</title>
        <authorList>
            <person name="Zhang X."/>
            <person name="Chen Y."/>
            <person name="Wang L."/>
            <person name="Yuan Y."/>
            <person name="Fang M."/>
            <person name="Shi L."/>
            <person name="Lu R."/>
            <person name="Comes H.P."/>
            <person name="Ma Y."/>
            <person name="Chen Y."/>
            <person name="Huang G."/>
            <person name="Zhou Y."/>
            <person name="Zheng Z."/>
            <person name="Qiu Y."/>
        </authorList>
    </citation>
    <scope>NUCLEOTIDE SEQUENCE [LARGE SCALE GENOMIC DNA]</scope>
    <source>
        <tissue evidence="2">Roots</tissue>
    </source>
</reference>
<evidence type="ECO:0000313" key="3">
    <source>
        <dbReference type="Proteomes" id="UP001345219"/>
    </source>
</evidence>
<keyword evidence="3" id="KW-1185">Reference proteome</keyword>
<accession>A0AAN7G9G8</accession>
<feature type="region of interest" description="Disordered" evidence="1">
    <location>
        <begin position="1"/>
        <end position="31"/>
    </location>
</feature>
<evidence type="ECO:0000313" key="2">
    <source>
        <dbReference type="EMBL" id="KAK4740945.1"/>
    </source>
</evidence>
<proteinExistence type="predicted"/>
<name>A0AAN7G9G8_9MYRT</name>
<dbReference type="InterPro" id="IPR036770">
    <property type="entry name" value="Ankyrin_rpt-contain_sf"/>
</dbReference>
<protein>
    <recommendedName>
        <fullName evidence="4">Ankyrin repeat protein SKIP35</fullName>
    </recommendedName>
</protein>